<dbReference type="Proteomes" id="UP000605986">
    <property type="component" value="Unassembled WGS sequence"/>
</dbReference>
<keyword evidence="2" id="KW-0479">Metal-binding</keyword>
<dbReference type="PANTHER" id="PTHR31845:SF21">
    <property type="entry name" value="REGULATORY PROTEIN LEU3"/>
    <property type="match status" value="1"/>
</dbReference>
<reference evidence="10" key="1">
    <citation type="submission" date="2020-01" db="EMBL/GenBank/DDBJ databases">
        <title>Identification and distribution of gene clusters putatively required for synthesis of sphingolipid metabolism inhibitors in phylogenetically diverse species of the filamentous fungus Fusarium.</title>
        <authorList>
            <person name="Kim H.-S."/>
            <person name="Busman M."/>
            <person name="Brown D.W."/>
            <person name="Divon H."/>
            <person name="Uhlig S."/>
            <person name="Proctor R.H."/>
        </authorList>
    </citation>
    <scope>NUCLEOTIDE SEQUENCE</scope>
    <source>
        <strain evidence="10">NRRL 53441</strain>
    </source>
</reference>
<dbReference type="GO" id="GO:0000981">
    <property type="term" value="F:DNA-binding transcription factor activity, RNA polymerase II-specific"/>
    <property type="evidence" value="ECO:0007669"/>
    <property type="project" value="InterPro"/>
</dbReference>
<evidence type="ECO:0000256" key="6">
    <source>
        <dbReference type="ARBA" id="ARBA00023242"/>
    </source>
</evidence>
<evidence type="ECO:0000256" key="8">
    <source>
        <dbReference type="SAM" id="MobiDB-lite"/>
    </source>
</evidence>
<dbReference type="GO" id="GO:0008270">
    <property type="term" value="F:zinc ion binding"/>
    <property type="evidence" value="ECO:0007669"/>
    <property type="project" value="InterPro"/>
</dbReference>
<dbReference type="PROSITE" id="PS50048">
    <property type="entry name" value="ZN2_CY6_FUNGAL_2"/>
    <property type="match status" value="1"/>
</dbReference>
<dbReference type="Pfam" id="PF00172">
    <property type="entry name" value="Zn_clus"/>
    <property type="match status" value="1"/>
</dbReference>
<evidence type="ECO:0000256" key="4">
    <source>
        <dbReference type="ARBA" id="ARBA00023125"/>
    </source>
</evidence>
<name>A0A8H4JQ11_9HYPO</name>
<feature type="region of interest" description="Disordered" evidence="8">
    <location>
        <begin position="1"/>
        <end position="39"/>
    </location>
</feature>
<dbReference type="InterPro" id="IPR001138">
    <property type="entry name" value="Zn2Cys6_DnaBD"/>
</dbReference>
<dbReference type="GO" id="GO:0005634">
    <property type="term" value="C:nucleus"/>
    <property type="evidence" value="ECO:0007669"/>
    <property type="project" value="UniProtKB-SubCell"/>
</dbReference>
<evidence type="ECO:0000313" key="10">
    <source>
        <dbReference type="EMBL" id="KAF4435387.1"/>
    </source>
</evidence>
<comment type="caution">
    <text evidence="10">The sequence shown here is derived from an EMBL/GenBank/DDBJ whole genome shotgun (WGS) entry which is preliminary data.</text>
</comment>
<evidence type="ECO:0000256" key="1">
    <source>
        <dbReference type="ARBA" id="ARBA00004123"/>
    </source>
</evidence>
<dbReference type="Gene3D" id="4.10.240.10">
    <property type="entry name" value="Zn(2)-C6 fungal-type DNA-binding domain"/>
    <property type="match status" value="1"/>
</dbReference>
<dbReference type="SUPFAM" id="SSF57701">
    <property type="entry name" value="Zn2/Cys6 DNA-binding domain"/>
    <property type="match status" value="1"/>
</dbReference>
<dbReference type="SMART" id="SM00066">
    <property type="entry name" value="GAL4"/>
    <property type="match status" value="1"/>
</dbReference>
<organism evidence="10 11">
    <name type="scientific">Fusarium austroafricanum</name>
    <dbReference type="NCBI Taxonomy" id="2364996"/>
    <lineage>
        <taxon>Eukaryota</taxon>
        <taxon>Fungi</taxon>
        <taxon>Dikarya</taxon>
        <taxon>Ascomycota</taxon>
        <taxon>Pezizomycotina</taxon>
        <taxon>Sordariomycetes</taxon>
        <taxon>Hypocreomycetidae</taxon>
        <taxon>Hypocreales</taxon>
        <taxon>Nectriaceae</taxon>
        <taxon>Fusarium</taxon>
        <taxon>Fusarium concolor species complex</taxon>
    </lineage>
</organism>
<comment type="subcellular location">
    <subcellularLocation>
        <location evidence="1">Nucleus</location>
    </subcellularLocation>
</comment>
<keyword evidence="7" id="KW-0175">Coiled coil</keyword>
<accession>A0A8H4JQ11</accession>
<evidence type="ECO:0000313" key="11">
    <source>
        <dbReference type="Proteomes" id="UP000605986"/>
    </source>
</evidence>
<keyword evidence="5" id="KW-0804">Transcription</keyword>
<evidence type="ECO:0000256" key="2">
    <source>
        <dbReference type="ARBA" id="ARBA00022723"/>
    </source>
</evidence>
<feature type="compositionally biased region" description="Polar residues" evidence="8">
    <location>
        <begin position="173"/>
        <end position="182"/>
    </location>
</feature>
<dbReference type="InterPro" id="IPR036864">
    <property type="entry name" value="Zn2-C6_fun-type_DNA-bd_sf"/>
</dbReference>
<dbReference type="InterPro" id="IPR007219">
    <property type="entry name" value="XnlR_reg_dom"/>
</dbReference>
<evidence type="ECO:0000256" key="5">
    <source>
        <dbReference type="ARBA" id="ARBA00023163"/>
    </source>
</evidence>
<dbReference type="Pfam" id="PF04082">
    <property type="entry name" value="Fungal_trans"/>
    <property type="match status" value="1"/>
</dbReference>
<evidence type="ECO:0000256" key="3">
    <source>
        <dbReference type="ARBA" id="ARBA00023015"/>
    </source>
</evidence>
<keyword evidence="6" id="KW-0539">Nucleus</keyword>
<dbReference type="EMBL" id="JAADJG010000854">
    <property type="protein sequence ID" value="KAF4435387.1"/>
    <property type="molecule type" value="Genomic_DNA"/>
</dbReference>
<dbReference type="GO" id="GO:0000976">
    <property type="term" value="F:transcription cis-regulatory region binding"/>
    <property type="evidence" value="ECO:0007669"/>
    <property type="project" value="TreeGrafter"/>
</dbReference>
<gene>
    <name evidence="10" type="ORF">F53441_13522</name>
</gene>
<sequence>MDTDAPRSQAEGQPRYGTPRPRRSGAATVNADTSSGRRKACNECKQQKLRCDIPGSEATTPLPVCSRCTRLGLECKIEVGFRRTRKRRRSVDLENEIRDLKKRLEEAEDGNNTNSTSKTAQVRATNEIAWTLPATPGGLPPVNSADRNPSLAQLDSSRSALLPIQQPPPSISVDESPTATTDVTEHSRAPGLTTRPVIDEPDPRRHLSSSFPRPRALGNTALSVEEIDELFDMSPHEYYHLSDLLFWTIISVASRRMASHPTLLPKLARSVTDLMWKTLRSGSYCITTVQALVLLCTWPFPTSSSTADPTFMLVGNMLQIGTQIGLHHALSAQDFAKVPIKLGPLEFAEWVRTWEACNVVAQSVSVGCGLPIFTQMHGGPLLVAQTADLSDSSAIGFLFAYRRRIEQFRLRVSSSLECHVPEGKDDARADERLTLYRLLNMDMADLERECDPEHALHMWYLTAAKLHLRAFYLLDDATTEGYKDRIITLYLTAQRLVELSIDNDTQRTGFCDYCPFFCYQVFTCAAFVILKILMNGYFRSIIDVSAGTRILETTIATLRKISVVNNDLPARLGDVIGFFCALPDTTVVGGVTIGDLRLRQVKKRMSMSVVYDCLWTWRRYFQEENEKDVGDAPFAAEDKLSLPKSSLPFINPHEERATF</sequence>
<keyword evidence="11" id="KW-1185">Reference proteome</keyword>
<dbReference type="OrthoDB" id="3163292at2759"/>
<dbReference type="AlphaFoldDB" id="A0A8H4JQ11"/>
<dbReference type="CDD" id="cd12148">
    <property type="entry name" value="fungal_TF_MHR"/>
    <property type="match status" value="1"/>
</dbReference>
<dbReference type="CDD" id="cd00067">
    <property type="entry name" value="GAL4"/>
    <property type="match status" value="1"/>
</dbReference>
<evidence type="ECO:0000256" key="7">
    <source>
        <dbReference type="SAM" id="Coils"/>
    </source>
</evidence>
<keyword evidence="4" id="KW-0238">DNA-binding</keyword>
<feature type="coiled-coil region" evidence="7">
    <location>
        <begin position="83"/>
        <end position="110"/>
    </location>
</feature>
<proteinExistence type="predicted"/>
<feature type="domain" description="Zn(2)-C6 fungal-type" evidence="9">
    <location>
        <begin position="40"/>
        <end position="77"/>
    </location>
</feature>
<keyword evidence="3" id="KW-0805">Transcription regulation</keyword>
<evidence type="ECO:0000259" key="9">
    <source>
        <dbReference type="PROSITE" id="PS50048"/>
    </source>
</evidence>
<protein>
    <submittedName>
        <fullName evidence="10">Fungal specific transcription factor domain-containing protein</fullName>
    </submittedName>
</protein>
<feature type="region of interest" description="Disordered" evidence="8">
    <location>
        <begin position="162"/>
        <end position="212"/>
    </location>
</feature>
<dbReference type="InterPro" id="IPR051089">
    <property type="entry name" value="prtT"/>
</dbReference>
<dbReference type="GO" id="GO:0006351">
    <property type="term" value="P:DNA-templated transcription"/>
    <property type="evidence" value="ECO:0007669"/>
    <property type="project" value="InterPro"/>
</dbReference>
<dbReference type="PANTHER" id="PTHR31845">
    <property type="entry name" value="FINGER DOMAIN PROTEIN, PUTATIVE-RELATED"/>
    <property type="match status" value="1"/>
</dbReference>